<proteinExistence type="predicted"/>
<accession>A0AAE6BAI5</accession>
<dbReference type="EMBL" id="CP039897">
    <property type="protein sequence ID" value="QCL79209.1"/>
    <property type="molecule type" value="Genomic_DNA"/>
</dbReference>
<evidence type="ECO:0000313" key="3">
    <source>
        <dbReference type="Proteomes" id="UP000298579"/>
    </source>
</evidence>
<gene>
    <name evidence="2" type="ORF">CFBP5877_09100</name>
</gene>
<protein>
    <submittedName>
        <fullName evidence="2">Uncharacterized protein</fullName>
    </submittedName>
</protein>
<evidence type="ECO:0000313" key="2">
    <source>
        <dbReference type="EMBL" id="QCL79209.1"/>
    </source>
</evidence>
<dbReference type="AlphaFoldDB" id="A0AAE6BAI5"/>
<name>A0AAE6BAI5_AGRTU</name>
<reference evidence="2 3" key="1">
    <citation type="submission" date="2019-04" db="EMBL/GenBank/DDBJ databases">
        <title>Complete genome sequence of Agrobacterium tumefaciens CFBP5877.</title>
        <authorList>
            <person name="Huang Y.-Y."/>
            <person name="Chiang H.-Y."/>
            <person name="Chou L."/>
            <person name="Lai E.-M."/>
            <person name="Kuo C.-H."/>
        </authorList>
    </citation>
    <scope>NUCLEOTIDE SEQUENCE [LARGE SCALE GENOMIC DNA]</scope>
    <source>
        <strain evidence="2 3">CFBP5877</strain>
    </source>
</reference>
<dbReference type="RefSeq" id="WP_080824705.1">
    <property type="nucleotide sequence ID" value="NZ_CP039888.1"/>
</dbReference>
<feature type="compositionally biased region" description="Basic and acidic residues" evidence="1">
    <location>
        <begin position="10"/>
        <end position="20"/>
    </location>
</feature>
<organism evidence="2 3">
    <name type="scientific">Agrobacterium tumefaciens</name>
    <dbReference type="NCBI Taxonomy" id="358"/>
    <lineage>
        <taxon>Bacteria</taxon>
        <taxon>Pseudomonadati</taxon>
        <taxon>Pseudomonadota</taxon>
        <taxon>Alphaproteobacteria</taxon>
        <taxon>Hyphomicrobiales</taxon>
        <taxon>Rhizobiaceae</taxon>
        <taxon>Rhizobium/Agrobacterium group</taxon>
        <taxon>Agrobacterium</taxon>
        <taxon>Agrobacterium tumefaciens complex</taxon>
    </lineage>
</organism>
<dbReference type="Proteomes" id="UP000298579">
    <property type="component" value="Chromosome circular"/>
</dbReference>
<sequence>MDEDFGSIRSPEKVDAWEKGRKPESISKLDAMLGAKLAELKNLAQCQLFRFSARAKNYIWAMNETGEIIIAVEELALVQPEASYSGYPRRRGYRHPSEEKKLGHPTLLNGGKARIAGELAFDDDDDNGLIWILNANSGRYCKQKPPTPDQLDKVAEIFKDRGVDVKVDYD</sequence>
<feature type="region of interest" description="Disordered" evidence="1">
    <location>
        <begin position="1"/>
        <end position="20"/>
    </location>
</feature>
<evidence type="ECO:0000256" key="1">
    <source>
        <dbReference type="SAM" id="MobiDB-lite"/>
    </source>
</evidence>